<keyword evidence="4 5" id="KW-0411">Iron-sulfur</keyword>
<comment type="similarity">
    <text evidence="5">Belongs to the CISD protein family. CISD2 subfamily.</text>
</comment>
<accession>T2M4R8</accession>
<gene>
    <name evidence="7" type="primary">CISD1</name>
</gene>
<reference evidence="7" key="1">
    <citation type="journal article" date="2013" name="Genome Biol. Evol.">
        <title>Punctuated emergences of genetic and phenotypic innovations in eumetazoan, bilaterian, euteleostome, and hominidae ancestors.</title>
        <authorList>
            <person name="Wenger Y."/>
            <person name="Galliot B."/>
        </authorList>
    </citation>
    <scope>NUCLEOTIDE SEQUENCE</scope>
    <source>
        <tissue evidence="7">Whole animals</tissue>
    </source>
</reference>
<keyword evidence="5" id="KW-1133">Transmembrane helix</keyword>
<dbReference type="InterPro" id="IPR018967">
    <property type="entry name" value="FeS-contain_CDGSH-typ"/>
</dbReference>
<dbReference type="InterPro" id="IPR042216">
    <property type="entry name" value="MitoNEET_CISD"/>
</dbReference>
<comment type="cofactor">
    <cofactor evidence="5">
        <name>[2Fe-2S] cluster</name>
        <dbReference type="ChEBI" id="CHEBI:190135"/>
    </cofactor>
    <text evidence="5">Binds 1 [2Fe-2S] cluster.</text>
</comment>
<feature type="non-terminal residue" evidence="7">
    <location>
        <position position="1"/>
    </location>
</feature>
<evidence type="ECO:0000256" key="3">
    <source>
        <dbReference type="ARBA" id="ARBA00023004"/>
    </source>
</evidence>
<keyword evidence="5" id="KW-0256">Endoplasmic reticulum</keyword>
<sequence length="134" mass="14844">NAFRSDLIISFSASYTEAKTKFYSAICEEVIMSERNNVIAFSASFIAGGVLSYVISNIVLPKLQGKTQPKDVINDSIEKDKAKVVHSYDIEDINESTAFCRCWKSSKFPYCDGTHNAHNKLSGDNVGPVLLNKK</sequence>
<evidence type="ECO:0000256" key="4">
    <source>
        <dbReference type="ARBA" id="ARBA00023014"/>
    </source>
</evidence>
<dbReference type="GO" id="GO:0046872">
    <property type="term" value="F:metal ion binding"/>
    <property type="evidence" value="ECO:0007669"/>
    <property type="project" value="UniProtKB-UniRule"/>
</dbReference>
<dbReference type="Pfam" id="PF09360">
    <property type="entry name" value="zf-CDGSH"/>
    <property type="match status" value="1"/>
</dbReference>
<dbReference type="GO" id="GO:0005789">
    <property type="term" value="C:endoplasmic reticulum membrane"/>
    <property type="evidence" value="ECO:0007669"/>
    <property type="project" value="UniProtKB-SubCell"/>
</dbReference>
<keyword evidence="2 5" id="KW-0479">Metal-binding</keyword>
<feature type="transmembrane region" description="Helical" evidence="5">
    <location>
        <begin position="38"/>
        <end position="60"/>
    </location>
</feature>
<dbReference type="PANTHER" id="PTHR13680">
    <property type="entry name" value="CDGSH IRON-SULFUR DOMAIN-CONTAINING PROTEIN 1"/>
    <property type="match status" value="1"/>
</dbReference>
<evidence type="ECO:0000313" key="7">
    <source>
        <dbReference type="EMBL" id="CDG66915.1"/>
    </source>
</evidence>
<evidence type="ECO:0000256" key="5">
    <source>
        <dbReference type="RuleBase" id="RU369084"/>
    </source>
</evidence>
<feature type="domain" description="Iron-binding zinc finger CDGSH type" evidence="6">
    <location>
        <begin position="83"/>
        <end position="121"/>
    </location>
</feature>
<keyword evidence="5" id="KW-0472">Membrane</keyword>
<proteinExistence type="evidence at transcript level"/>
<name>T2M4R8_HYDVU</name>
<evidence type="ECO:0000256" key="1">
    <source>
        <dbReference type="ARBA" id="ARBA00022714"/>
    </source>
</evidence>
<organism evidence="7">
    <name type="scientific">Hydra vulgaris</name>
    <name type="common">Hydra</name>
    <name type="synonym">Hydra attenuata</name>
    <dbReference type="NCBI Taxonomy" id="6087"/>
    <lineage>
        <taxon>Eukaryota</taxon>
        <taxon>Metazoa</taxon>
        <taxon>Cnidaria</taxon>
        <taxon>Hydrozoa</taxon>
        <taxon>Hydroidolina</taxon>
        <taxon>Anthoathecata</taxon>
        <taxon>Aplanulata</taxon>
        <taxon>Hydridae</taxon>
        <taxon>Hydra</taxon>
    </lineage>
</organism>
<evidence type="ECO:0000259" key="6">
    <source>
        <dbReference type="SMART" id="SM00704"/>
    </source>
</evidence>
<dbReference type="EMBL" id="HAAD01000683">
    <property type="protein sequence ID" value="CDG66915.1"/>
    <property type="molecule type" value="mRNA"/>
</dbReference>
<evidence type="ECO:0000256" key="2">
    <source>
        <dbReference type="ARBA" id="ARBA00022723"/>
    </source>
</evidence>
<keyword evidence="3 5" id="KW-0408">Iron</keyword>
<keyword evidence="1 5" id="KW-0001">2Fe-2S</keyword>
<dbReference type="AlphaFoldDB" id="T2M4R8"/>
<dbReference type="PANTHER" id="PTHR13680:SF5">
    <property type="entry name" value="CDGSH IRON-SULFUR DOMAIN-CONTAINING PROTEIN 1"/>
    <property type="match status" value="1"/>
</dbReference>
<comment type="subcellular location">
    <subcellularLocation>
        <location evidence="5">Endoplasmic reticulum membrane</location>
        <topology evidence="5">Single-pass membrane protein</topology>
    </subcellularLocation>
</comment>
<dbReference type="GO" id="GO:0005741">
    <property type="term" value="C:mitochondrial outer membrane"/>
    <property type="evidence" value="ECO:0007669"/>
    <property type="project" value="TreeGrafter"/>
</dbReference>
<dbReference type="InterPro" id="IPR045131">
    <property type="entry name" value="CISD1/2"/>
</dbReference>
<protein>
    <recommendedName>
        <fullName evidence="5">CDGSH iron-sulfur domain-containing protein 2 homologue</fullName>
    </recommendedName>
</protein>
<dbReference type="OrthoDB" id="449252at2759"/>
<dbReference type="GO" id="GO:0051537">
    <property type="term" value="F:2 iron, 2 sulfur cluster binding"/>
    <property type="evidence" value="ECO:0007669"/>
    <property type="project" value="UniProtKB-UniRule"/>
</dbReference>
<dbReference type="GO" id="GO:0010506">
    <property type="term" value="P:regulation of autophagy"/>
    <property type="evidence" value="ECO:0007669"/>
    <property type="project" value="UniProtKB-UniRule"/>
</dbReference>
<keyword evidence="5" id="KW-0812">Transmembrane</keyword>
<dbReference type="FunFam" id="3.40.5.90:FF:000001">
    <property type="entry name" value="CDGSH iron-sulfur domain-containing protein 1"/>
    <property type="match status" value="1"/>
</dbReference>
<dbReference type="SMART" id="SM00704">
    <property type="entry name" value="ZnF_CDGSH"/>
    <property type="match status" value="1"/>
</dbReference>
<dbReference type="Gene3D" id="3.40.5.90">
    <property type="entry name" value="CDGSH iron-sulfur domain, mitoNEET-type"/>
    <property type="match status" value="1"/>
</dbReference>